<dbReference type="Proteomes" id="UP000199071">
    <property type="component" value="Unassembled WGS sequence"/>
</dbReference>
<dbReference type="Pfam" id="PF12228">
    <property type="entry name" value="DUF3604"/>
    <property type="match status" value="1"/>
</dbReference>
<proteinExistence type="predicted"/>
<feature type="non-terminal residue" evidence="2">
    <location>
        <position position="1"/>
    </location>
</feature>
<evidence type="ECO:0000256" key="1">
    <source>
        <dbReference type="SAM" id="MobiDB-lite"/>
    </source>
</evidence>
<accession>A0A1G6EQV0</accession>
<dbReference type="RefSeq" id="WP_139167966.1">
    <property type="nucleotide sequence ID" value="NZ_FMXQ01000029.1"/>
</dbReference>
<sequence>RMAGHIFTGSDVRWESPAGLSVVWAEENTRASIWDAMHRKETYATSGVRIKLRFFGGWDYQDGILAEQDWVKQAYAGGATMGSDLPSKPGEAKAPSFVVWAVKDPTAANLDRIQVVKGWTKDGQSFEKIYDVVWSGDRKPNFATGEVPAIESTVDLEKATYSDTVGATELKTVWTDPDFDPSQHAFYYARALEIPTPRWSTIQARQLGIEPPGVVPATQQERAWSSPIWYTPTTELREAATPGLTVADLTRNGAKALTEDELKTLIVGKAIWVRNNVTGEDMKVRYDEDGSAAILHVGRDALLPSLFGDLPQRSYQTTAANYDISGGKIITYISGTPITMAVYKSTASQGGNTPREQPTYFGARSNEFGHANYEILLKGPENLVELPKTDDIPDDEQSKYLNTPEKE</sequence>
<dbReference type="OrthoDB" id="543560at2"/>
<dbReference type="EMBL" id="FMXQ01000029">
    <property type="protein sequence ID" value="SDB59804.1"/>
    <property type="molecule type" value="Genomic_DNA"/>
</dbReference>
<protein>
    <recommendedName>
        <fullName evidence="4">DUF3604 domain-containing protein</fullName>
    </recommendedName>
</protein>
<dbReference type="STRING" id="665467.SAMN02982931_04824"/>
<name>A0A1G6EQV0_9HYPH</name>
<dbReference type="AlphaFoldDB" id="A0A1G6EQV0"/>
<keyword evidence="3" id="KW-1185">Reference proteome</keyword>
<reference evidence="2 3" key="1">
    <citation type="submission" date="2016-10" db="EMBL/GenBank/DDBJ databases">
        <authorList>
            <person name="de Groot N.N."/>
        </authorList>
    </citation>
    <scope>NUCLEOTIDE SEQUENCE [LARGE SCALE GENOMIC DNA]</scope>
    <source>
        <strain evidence="2 3">ATCC 35022</strain>
    </source>
</reference>
<gene>
    <name evidence="2" type="ORF">SAMN02982931_04824</name>
</gene>
<organism evidence="2 3">
    <name type="scientific">Bauldia litoralis</name>
    <dbReference type="NCBI Taxonomy" id="665467"/>
    <lineage>
        <taxon>Bacteria</taxon>
        <taxon>Pseudomonadati</taxon>
        <taxon>Pseudomonadota</taxon>
        <taxon>Alphaproteobacteria</taxon>
        <taxon>Hyphomicrobiales</taxon>
        <taxon>Kaistiaceae</taxon>
        <taxon>Bauldia</taxon>
    </lineage>
</organism>
<evidence type="ECO:0000313" key="2">
    <source>
        <dbReference type="EMBL" id="SDB59804.1"/>
    </source>
</evidence>
<evidence type="ECO:0000313" key="3">
    <source>
        <dbReference type="Proteomes" id="UP000199071"/>
    </source>
</evidence>
<dbReference type="InterPro" id="IPR022028">
    <property type="entry name" value="DUF3604"/>
</dbReference>
<evidence type="ECO:0008006" key="4">
    <source>
        <dbReference type="Google" id="ProtNLM"/>
    </source>
</evidence>
<feature type="region of interest" description="Disordered" evidence="1">
    <location>
        <begin position="384"/>
        <end position="407"/>
    </location>
</feature>